<dbReference type="FunFam" id="1.20.140.10:FF:000001">
    <property type="entry name" value="Acyl-CoA dehydrogenase"/>
    <property type="match status" value="1"/>
</dbReference>
<dbReference type="InterPro" id="IPR046373">
    <property type="entry name" value="Acyl-CoA_Oxase/DH_mid-dom_sf"/>
</dbReference>
<dbReference type="InterPro" id="IPR036250">
    <property type="entry name" value="AcylCo_DH-like_C"/>
</dbReference>
<evidence type="ECO:0000256" key="8">
    <source>
        <dbReference type="RuleBase" id="RU362125"/>
    </source>
</evidence>
<keyword evidence="4 8" id="KW-0274">FAD</keyword>
<dbReference type="GO" id="GO:0003995">
    <property type="term" value="F:acyl-CoA dehydrogenase activity"/>
    <property type="evidence" value="ECO:0007669"/>
    <property type="project" value="InterPro"/>
</dbReference>
<keyword evidence="5 8" id="KW-0560">Oxidoreductase</keyword>
<sequence>MDFTLTESQRACVESAGAFADLALKPHAARWDREHEFPISTIKQAAALGLCGLYTPEQYDGLGLSRLDASLIFERLAMGCTSTTAYLTIHNMVSWMLGSWLPAEVAEEWVPRLASGELLGSYCLTEPGAGSDAAALKTRAVRDGEDYLLDGSKVFISGAGSTDVLVVMARTGGEGAKGISAFMVPAQTPGVSYGKAEEKMGWNSQPTREVNFSAVRIPARFRLGEEGEGFKFAMRALDGGRINIASCSLGTAQQALNDALAHVQQRQQFGHPISEFQSVQFRLADMATELAAARLLVRQAAAKLDEGSPDKSAWCAMAKRFATDVGHRICDDALQLFGGYGYIREYPLERYLRDTRVHRILEGTNEVMRLIIARRLLADPGLSLE</sequence>
<feature type="domain" description="Acyl-CoA dehydrogenase/oxidase N-terminal" evidence="11">
    <location>
        <begin position="6"/>
        <end position="117"/>
    </location>
</feature>
<dbReference type="InterPro" id="IPR006089">
    <property type="entry name" value="Acyl-CoA_DH_CS"/>
</dbReference>
<proteinExistence type="inferred from homology"/>
<feature type="domain" description="Acyl-CoA dehydrogenase/oxidase C-terminal" evidence="9">
    <location>
        <begin position="227"/>
        <end position="377"/>
    </location>
</feature>
<evidence type="ECO:0000259" key="9">
    <source>
        <dbReference type="Pfam" id="PF00441"/>
    </source>
</evidence>
<dbReference type="InterPro" id="IPR013786">
    <property type="entry name" value="AcylCoA_DH/ox_N"/>
</dbReference>
<dbReference type="Proteomes" id="UP000515756">
    <property type="component" value="Chromosome"/>
</dbReference>
<dbReference type="FunFam" id="2.40.110.10:FF:000009">
    <property type="entry name" value="Acyl-CoA dehydrogenase"/>
    <property type="match status" value="1"/>
</dbReference>
<comment type="similarity">
    <text evidence="2 8">Belongs to the acyl-CoA dehydrogenase family.</text>
</comment>
<evidence type="ECO:0000313" key="13">
    <source>
        <dbReference type="Proteomes" id="UP000515756"/>
    </source>
</evidence>
<dbReference type="Pfam" id="PF00441">
    <property type="entry name" value="Acyl-CoA_dh_1"/>
    <property type="match status" value="1"/>
</dbReference>
<dbReference type="InterPro" id="IPR052547">
    <property type="entry name" value="Mito_Isobutyryl-CoADH"/>
</dbReference>
<evidence type="ECO:0000259" key="11">
    <source>
        <dbReference type="Pfam" id="PF02771"/>
    </source>
</evidence>
<dbReference type="Pfam" id="PF02770">
    <property type="entry name" value="Acyl-CoA_dh_M"/>
    <property type="match status" value="1"/>
</dbReference>
<dbReference type="PIRSF" id="PIRSF016578">
    <property type="entry name" value="HsaA"/>
    <property type="match status" value="1"/>
</dbReference>
<feature type="domain" description="Acyl-CoA oxidase/dehydrogenase middle" evidence="10">
    <location>
        <begin position="122"/>
        <end position="215"/>
    </location>
</feature>
<dbReference type="Gene3D" id="2.40.110.10">
    <property type="entry name" value="Butyryl-CoA Dehydrogenase, subunit A, domain 2"/>
    <property type="match status" value="1"/>
</dbReference>
<dbReference type="InterPro" id="IPR037069">
    <property type="entry name" value="AcylCoA_DH/ox_N_sf"/>
</dbReference>
<organism evidence="12 13">
    <name type="scientific">Aeromonas caviae</name>
    <name type="common">Aeromonas punctata</name>
    <dbReference type="NCBI Taxonomy" id="648"/>
    <lineage>
        <taxon>Bacteria</taxon>
        <taxon>Pseudomonadati</taxon>
        <taxon>Pseudomonadota</taxon>
        <taxon>Gammaproteobacteria</taxon>
        <taxon>Aeromonadales</taxon>
        <taxon>Aeromonadaceae</taxon>
        <taxon>Aeromonas</taxon>
    </lineage>
</organism>
<evidence type="ECO:0000256" key="7">
    <source>
        <dbReference type="ARBA" id="ARBA00067292"/>
    </source>
</evidence>
<dbReference type="PANTHER" id="PTHR43831:SF1">
    <property type="entry name" value="ISOBUTYRYL-COA DEHYDROGENASE, MITOCHONDRIAL"/>
    <property type="match status" value="1"/>
</dbReference>
<evidence type="ECO:0000256" key="3">
    <source>
        <dbReference type="ARBA" id="ARBA00022630"/>
    </source>
</evidence>
<dbReference type="EC" id="1.3.8.11" evidence="6"/>
<keyword evidence="3 8" id="KW-0285">Flavoprotein</keyword>
<dbReference type="InterPro" id="IPR006091">
    <property type="entry name" value="Acyl-CoA_Oxase/DH_mid-dom"/>
</dbReference>
<dbReference type="SUPFAM" id="SSF47203">
    <property type="entry name" value="Acyl-CoA dehydrogenase C-terminal domain-like"/>
    <property type="match status" value="1"/>
</dbReference>
<name>A0A6S4TPV3_AERCA</name>
<reference evidence="12 13" key="1">
    <citation type="submission" date="2019-12" db="EMBL/GenBank/DDBJ databases">
        <title>complete genome sequences of Aeromonas caviae str. WP2-W18-ESBL-01 isolated from wastewater treatment plant effluent.</title>
        <authorList>
            <person name="Sekizuka T."/>
            <person name="Itokawa K."/>
            <person name="Yatsu K."/>
            <person name="Inamine Y."/>
            <person name="Kuroda M."/>
        </authorList>
    </citation>
    <scope>NUCLEOTIDE SEQUENCE [LARGE SCALE GENOMIC DNA]</scope>
    <source>
        <strain evidence="12 13">WP2-W18-ESBL-01</strain>
    </source>
</reference>
<dbReference type="PROSITE" id="PS00073">
    <property type="entry name" value="ACYL_COA_DH_2"/>
    <property type="match status" value="1"/>
</dbReference>
<evidence type="ECO:0000256" key="1">
    <source>
        <dbReference type="ARBA" id="ARBA00001974"/>
    </source>
</evidence>
<dbReference type="PROSITE" id="PS00072">
    <property type="entry name" value="ACYL_COA_DH_1"/>
    <property type="match status" value="1"/>
</dbReference>
<dbReference type="GO" id="GO:0050660">
    <property type="term" value="F:flavin adenine dinucleotide binding"/>
    <property type="evidence" value="ECO:0007669"/>
    <property type="project" value="InterPro"/>
</dbReference>
<dbReference type="InterPro" id="IPR009100">
    <property type="entry name" value="AcylCoA_DH/oxidase_NM_dom_sf"/>
</dbReference>
<protein>
    <recommendedName>
        <fullName evidence="7">Cyclohexane-1-carbonyl-CoA dehydrogenase</fullName>
        <ecNumber evidence="6">1.3.8.11</ecNumber>
    </recommendedName>
</protein>
<evidence type="ECO:0000256" key="6">
    <source>
        <dbReference type="ARBA" id="ARBA00066361"/>
    </source>
</evidence>
<evidence type="ECO:0000256" key="2">
    <source>
        <dbReference type="ARBA" id="ARBA00009347"/>
    </source>
</evidence>
<evidence type="ECO:0000259" key="10">
    <source>
        <dbReference type="Pfam" id="PF02770"/>
    </source>
</evidence>
<dbReference type="AlphaFoldDB" id="A0A6S4TPV3"/>
<dbReference type="Gene3D" id="1.10.540.10">
    <property type="entry name" value="Acyl-CoA dehydrogenase/oxidase, N-terminal domain"/>
    <property type="match status" value="1"/>
</dbReference>
<dbReference type="PANTHER" id="PTHR43831">
    <property type="entry name" value="ISOBUTYRYL-COA DEHYDROGENASE"/>
    <property type="match status" value="1"/>
</dbReference>
<dbReference type="Pfam" id="PF02771">
    <property type="entry name" value="Acyl-CoA_dh_N"/>
    <property type="match status" value="1"/>
</dbReference>
<comment type="cofactor">
    <cofactor evidence="1 8">
        <name>FAD</name>
        <dbReference type="ChEBI" id="CHEBI:57692"/>
    </cofactor>
</comment>
<evidence type="ECO:0000313" key="12">
    <source>
        <dbReference type="EMBL" id="BBQ30809.1"/>
    </source>
</evidence>
<dbReference type="EMBL" id="AP021927">
    <property type="protein sequence ID" value="BBQ30809.1"/>
    <property type="molecule type" value="Genomic_DNA"/>
</dbReference>
<dbReference type="SUPFAM" id="SSF56645">
    <property type="entry name" value="Acyl-CoA dehydrogenase NM domain-like"/>
    <property type="match status" value="1"/>
</dbReference>
<dbReference type="InterPro" id="IPR009075">
    <property type="entry name" value="AcylCo_DH/oxidase_C"/>
</dbReference>
<dbReference type="Gene3D" id="1.20.140.10">
    <property type="entry name" value="Butyryl-CoA Dehydrogenase, subunit A, domain 3"/>
    <property type="match status" value="1"/>
</dbReference>
<accession>A0A6S4TPV3</accession>
<dbReference type="RefSeq" id="WP_182934931.1">
    <property type="nucleotide sequence ID" value="NZ_AP021927.1"/>
</dbReference>
<evidence type="ECO:0000256" key="5">
    <source>
        <dbReference type="ARBA" id="ARBA00023002"/>
    </source>
</evidence>
<gene>
    <name evidence="12" type="ORF">WP2W18E01_23910</name>
</gene>
<evidence type="ECO:0000256" key="4">
    <source>
        <dbReference type="ARBA" id="ARBA00022827"/>
    </source>
</evidence>